<evidence type="ECO:0000259" key="2">
    <source>
        <dbReference type="Pfam" id="PF03190"/>
    </source>
</evidence>
<dbReference type="InterPro" id="IPR004879">
    <property type="entry name" value="Ssp411-like_TRX"/>
</dbReference>
<dbReference type="EMBL" id="ABZS01000054">
    <property type="protein sequence ID" value="EEP60778.1"/>
    <property type="molecule type" value="Genomic_DNA"/>
</dbReference>
<dbReference type="Gene3D" id="3.40.30.10">
    <property type="entry name" value="Glutaredoxin"/>
    <property type="match status" value="1"/>
</dbReference>
<dbReference type="InterPro" id="IPR036249">
    <property type="entry name" value="Thioredoxin-like_sf"/>
</dbReference>
<dbReference type="Proteomes" id="UP000005540">
    <property type="component" value="Unassembled WGS sequence"/>
</dbReference>
<dbReference type="Pfam" id="PF03190">
    <property type="entry name" value="Thioredox_DsbH"/>
    <property type="match status" value="1"/>
</dbReference>
<dbReference type="InterPro" id="IPR051099">
    <property type="entry name" value="AGR/TXD"/>
</dbReference>
<dbReference type="PANTHER" id="PTHR15337:SF11">
    <property type="entry name" value="THIOREDOXIN DOMAIN-CONTAINING PROTEIN"/>
    <property type="match status" value="1"/>
</dbReference>
<dbReference type="RefSeq" id="WP_007546489.1">
    <property type="nucleotide sequence ID" value="NZ_ABZS01000054.1"/>
</dbReference>
<feature type="domain" description="Spermatogenesis-associated protein 20-like TRX" evidence="2">
    <location>
        <begin position="19"/>
        <end position="109"/>
    </location>
</feature>
<accession>C4FJH4</accession>
<keyword evidence="1" id="KW-0732">Signal</keyword>
<evidence type="ECO:0000313" key="3">
    <source>
        <dbReference type="EMBL" id="EEP60778.1"/>
    </source>
</evidence>
<dbReference type="AlphaFoldDB" id="C4FJH4"/>
<sequence length="148" mass="17580">MKLKSFFLIFILTLFGISNAEINWVPLDKAFEIAKKENKLVFMYIYSPSCHYCDMMDFNVFDSRKVEDMLNKQFVPVKLRKCSKEGVEFRKKYGFVGTPMFYFLEPDGKKIKAIFGAWEEKDFVKILEYFSSGSYKTMDMNEFFMKTN</sequence>
<name>C4FJH4_9AQUI</name>
<organism evidence="3 4">
    <name type="scientific">Sulfurihydrogenibium yellowstonense SS-5</name>
    <dbReference type="NCBI Taxonomy" id="432331"/>
    <lineage>
        <taxon>Bacteria</taxon>
        <taxon>Pseudomonadati</taxon>
        <taxon>Aquificota</taxon>
        <taxon>Aquificia</taxon>
        <taxon>Aquificales</taxon>
        <taxon>Hydrogenothermaceae</taxon>
        <taxon>Sulfurihydrogenibium</taxon>
    </lineage>
</organism>
<dbReference type="SUPFAM" id="SSF52833">
    <property type="entry name" value="Thioredoxin-like"/>
    <property type="match status" value="1"/>
</dbReference>
<comment type="caution">
    <text evidence="3">The sequence shown here is derived from an EMBL/GenBank/DDBJ whole genome shotgun (WGS) entry which is preliminary data.</text>
</comment>
<evidence type="ECO:0000313" key="4">
    <source>
        <dbReference type="Proteomes" id="UP000005540"/>
    </source>
</evidence>
<protein>
    <submittedName>
        <fullName evidence="3">Thioredoxin domain protein</fullName>
    </submittedName>
</protein>
<proteinExistence type="predicted"/>
<dbReference type="PANTHER" id="PTHR15337">
    <property type="entry name" value="ANTERIOR GRADIENT PROTEIN-RELATED"/>
    <property type="match status" value="1"/>
</dbReference>
<dbReference type="OrthoDB" id="5372481at2"/>
<keyword evidence="4" id="KW-1185">Reference proteome</keyword>
<evidence type="ECO:0000256" key="1">
    <source>
        <dbReference type="ARBA" id="ARBA00022729"/>
    </source>
</evidence>
<gene>
    <name evidence="3" type="ORF">SULYE_0721</name>
</gene>
<reference evidence="3 4" key="1">
    <citation type="submission" date="2009-04" db="EMBL/GenBank/DDBJ databases">
        <authorList>
            <person name="Reysenbach A.-L."/>
            <person name="Heidelberg J.F."/>
            <person name="Nelson W.C."/>
        </authorList>
    </citation>
    <scope>NUCLEOTIDE SEQUENCE [LARGE SCALE GENOMIC DNA]</scope>
    <source>
        <strain evidence="3 4">SS-5</strain>
    </source>
</reference>